<dbReference type="GO" id="GO:0003677">
    <property type="term" value="F:DNA binding"/>
    <property type="evidence" value="ECO:0007669"/>
    <property type="project" value="UniProtKB-KW"/>
</dbReference>
<dbReference type="PROSITE" id="PS51736">
    <property type="entry name" value="RECOMBINASES_3"/>
    <property type="match status" value="1"/>
</dbReference>
<dbReference type="CDD" id="cd00338">
    <property type="entry name" value="Ser_Recombinase"/>
    <property type="match status" value="1"/>
</dbReference>
<dbReference type="InterPro" id="IPR025827">
    <property type="entry name" value="Zn_ribbon_recom_dom"/>
</dbReference>
<name>C8XI68_NAKMY</name>
<dbReference type="SMART" id="SM00857">
    <property type="entry name" value="Resolvase"/>
    <property type="match status" value="1"/>
</dbReference>
<dbReference type="InterPro" id="IPR006119">
    <property type="entry name" value="Resolv_N"/>
</dbReference>
<dbReference type="InterPro" id="IPR036162">
    <property type="entry name" value="Resolvase-like_N_sf"/>
</dbReference>
<dbReference type="Gene3D" id="3.90.1750.20">
    <property type="entry name" value="Putative Large Serine Recombinase, Chain B, Domain 2"/>
    <property type="match status" value="1"/>
</dbReference>
<dbReference type="InParanoid" id="C8XI68"/>
<keyword evidence="3" id="KW-0233">DNA recombination</keyword>
<protein>
    <submittedName>
        <fullName evidence="9">Resolvase domain protein</fullName>
    </submittedName>
</protein>
<feature type="domain" description="Recombinase" evidence="8">
    <location>
        <begin position="173"/>
        <end position="292"/>
    </location>
</feature>
<dbReference type="Pfam" id="PF13408">
    <property type="entry name" value="Zn_ribbon_recom"/>
    <property type="match status" value="1"/>
</dbReference>
<evidence type="ECO:0000256" key="3">
    <source>
        <dbReference type="ARBA" id="ARBA00023172"/>
    </source>
</evidence>
<dbReference type="Proteomes" id="UP000002218">
    <property type="component" value="Chromosome"/>
</dbReference>
<dbReference type="Pfam" id="PF07508">
    <property type="entry name" value="Recombinase"/>
    <property type="match status" value="1"/>
</dbReference>
<dbReference type="AlphaFoldDB" id="C8XI68"/>
<dbReference type="PANTHER" id="PTHR30461">
    <property type="entry name" value="DNA-INVERTASE FROM LAMBDOID PROPHAGE"/>
    <property type="match status" value="1"/>
</dbReference>
<evidence type="ECO:0000313" key="10">
    <source>
        <dbReference type="Proteomes" id="UP000002218"/>
    </source>
</evidence>
<evidence type="ECO:0000259" key="7">
    <source>
        <dbReference type="PROSITE" id="PS51736"/>
    </source>
</evidence>
<evidence type="ECO:0000256" key="4">
    <source>
        <dbReference type="PIRSR" id="PIRSR606118-50"/>
    </source>
</evidence>
<dbReference type="STRING" id="479431.Namu_2057"/>
<dbReference type="InterPro" id="IPR011109">
    <property type="entry name" value="DNA_bind_recombinase_dom"/>
</dbReference>
<evidence type="ECO:0000256" key="6">
    <source>
        <dbReference type="SAM" id="MobiDB-lite"/>
    </source>
</evidence>
<dbReference type="SUPFAM" id="SSF53041">
    <property type="entry name" value="Resolvase-like"/>
    <property type="match status" value="1"/>
</dbReference>
<reference evidence="10" key="1">
    <citation type="submission" date="2009-09" db="EMBL/GenBank/DDBJ databases">
        <title>The complete genome of Nakamurella multipartita DSM 44233.</title>
        <authorList>
            <consortium name="US DOE Joint Genome Institute (JGI-PGF)"/>
            <person name="Lucas S."/>
            <person name="Copeland A."/>
            <person name="Lapidus A."/>
            <person name="Glavina del Rio T."/>
            <person name="Dalin E."/>
            <person name="Tice H."/>
            <person name="Bruce D."/>
            <person name="Goodwin L."/>
            <person name="Pitluck S."/>
            <person name="Kyrpides N."/>
            <person name="Mavromatis K."/>
            <person name="Ivanova N."/>
            <person name="Ovchinnikova G."/>
            <person name="Sims D."/>
            <person name="Meincke L."/>
            <person name="Brettin T."/>
            <person name="Detter J.C."/>
            <person name="Han C."/>
            <person name="Larimer F."/>
            <person name="Land M."/>
            <person name="Hauser L."/>
            <person name="Markowitz V."/>
            <person name="Cheng J.-F."/>
            <person name="Hugenholtz P."/>
            <person name="Woyke T."/>
            <person name="Wu D."/>
            <person name="Klenk H.-P."/>
            <person name="Eisen J.A."/>
        </authorList>
    </citation>
    <scope>NUCLEOTIDE SEQUENCE [LARGE SCALE GENOMIC DNA]</scope>
    <source>
        <strain evidence="10">ATCC 700099 / DSM 44233 / CIP 104796 / JCM 9543 / NBRC 105858 / Y-104</strain>
    </source>
</reference>
<evidence type="ECO:0000256" key="5">
    <source>
        <dbReference type="PROSITE-ProRule" id="PRU10137"/>
    </source>
</evidence>
<dbReference type="HOGENOM" id="CLU_010686_18_10_11"/>
<evidence type="ECO:0000259" key="8">
    <source>
        <dbReference type="PROSITE" id="PS51737"/>
    </source>
</evidence>
<evidence type="ECO:0000313" key="9">
    <source>
        <dbReference type="EMBL" id="ACV78437.1"/>
    </source>
</evidence>
<dbReference type="InterPro" id="IPR006118">
    <property type="entry name" value="Recombinase_CS"/>
</dbReference>
<dbReference type="KEGG" id="nml:Namu_2057"/>
<keyword evidence="10" id="KW-1185">Reference proteome</keyword>
<organism evidence="9 10">
    <name type="scientific">Nakamurella multipartita (strain ATCC 700099 / DSM 44233 / CIP 104796 / JCM 9543 / NBRC 105858 / Y-104)</name>
    <name type="common">Microsphaera multipartita</name>
    <dbReference type="NCBI Taxonomy" id="479431"/>
    <lineage>
        <taxon>Bacteria</taxon>
        <taxon>Bacillati</taxon>
        <taxon>Actinomycetota</taxon>
        <taxon>Actinomycetes</taxon>
        <taxon>Nakamurellales</taxon>
        <taxon>Nakamurellaceae</taxon>
        <taxon>Nakamurella</taxon>
    </lineage>
</organism>
<accession>C8XI68</accession>
<sequence>MTENPQVAASRAVAYLRVSTSRQMDTATDIDADGLSIATQREFTARKARDLGAIIDKEFIEPGNSALSIDKRPKFKELLKHVMATPGIDYVIIYMRSRAFRNLGDAVITKRHLAKLGIKLVSARENFGEGYMADAMEAVTDIFNELESRRNGEDVKAKMRYKMLAGGYNGRAKVGYLNVRESHNGKLFNTIALDPERAPLVRQVFELYATGDYTQQELHLAAVDLGLTQRPTPQMPYPRPVGSTTIENILSDPFFAGWVQVDGRLIKGRHEAIISQALFDRVQDVLEARSRNSNRDRVLYHYLKGLLVCGRCAQAGRANRLIYTQVKGRSGEYHGYYLCRGRQKKTCDLRHLPVANVEDAVAEHYQSLPIADSFVTGAERAITDALREEQAVTEELQAALRAQLSRLATREERLIDLAADGALDRSKITTRANQIAQERARIEARLTETRADLQIGATRLREALELARHLDHLFLALPDDGKHKLTRALFDRLEVDEGDYDITVSGHQLKAPFNDVFEAATAHAQRSAAGHPDMEPPKRTIPCHEAGDHRLVSALTGIQLVGGSSTGYLVGADGFEPPTARV</sequence>
<dbReference type="PANTHER" id="PTHR30461:SF23">
    <property type="entry name" value="DNA RECOMBINASE-RELATED"/>
    <property type="match status" value="1"/>
</dbReference>
<dbReference type="GO" id="GO:0000150">
    <property type="term" value="F:DNA strand exchange activity"/>
    <property type="evidence" value="ECO:0007669"/>
    <property type="project" value="InterPro"/>
</dbReference>
<dbReference type="GO" id="GO:0015074">
    <property type="term" value="P:DNA integration"/>
    <property type="evidence" value="ECO:0007669"/>
    <property type="project" value="UniProtKB-KW"/>
</dbReference>
<reference evidence="9 10" key="2">
    <citation type="journal article" date="2010" name="Stand. Genomic Sci.">
        <title>Complete genome sequence of Nakamurella multipartita type strain (Y-104).</title>
        <authorList>
            <person name="Tice H."/>
            <person name="Mayilraj S."/>
            <person name="Sims D."/>
            <person name="Lapidus A."/>
            <person name="Nolan M."/>
            <person name="Lucas S."/>
            <person name="Glavina Del Rio T."/>
            <person name="Copeland A."/>
            <person name="Cheng J.F."/>
            <person name="Meincke L."/>
            <person name="Bruce D."/>
            <person name="Goodwin L."/>
            <person name="Pitluck S."/>
            <person name="Ivanova N."/>
            <person name="Mavromatis K."/>
            <person name="Ovchinnikova G."/>
            <person name="Pati A."/>
            <person name="Chen A."/>
            <person name="Palaniappan K."/>
            <person name="Land M."/>
            <person name="Hauser L."/>
            <person name="Chang Y.J."/>
            <person name="Jeffries C.D."/>
            <person name="Detter J.C."/>
            <person name="Brettin T."/>
            <person name="Rohde M."/>
            <person name="Goker M."/>
            <person name="Bristow J."/>
            <person name="Eisen J.A."/>
            <person name="Markowitz V."/>
            <person name="Hugenholtz P."/>
            <person name="Kyrpides N.C."/>
            <person name="Klenk H.P."/>
            <person name="Chen F."/>
        </authorList>
    </citation>
    <scope>NUCLEOTIDE SEQUENCE [LARGE SCALE GENOMIC DNA]</scope>
    <source>
        <strain evidence="10">ATCC 700099 / DSM 44233 / CIP 104796 / JCM 9543 / NBRC 105858 / Y-104</strain>
    </source>
</reference>
<dbReference type="PROSITE" id="PS00397">
    <property type="entry name" value="RECOMBINASES_1"/>
    <property type="match status" value="1"/>
</dbReference>
<feature type="active site" description="O-(5'-phospho-DNA)-serine intermediate" evidence="4 5">
    <location>
        <position position="19"/>
    </location>
</feature>
<dbReference type="PROSITE" id="PS51737">
    <property type="entry name" value="RECOMBINASE_DNA_BIND"/>
    <property type="match status" value="1"/>
</dbReference>
<dbReference type="Gene3D" id="3.40.50.1390">
    <property type="entry name" value="Resolvase, N-terminal catalytic domain"/>
    <property type="match status" value="1"/>
</dbReference>
<dbReference type="EMBL" id="CP001737">
    <property type="protein sequence ID" value="ACV78437.1"/>
    <property type="molecule type" value="Genomic_DNA"/>
</dbReference>
<dbReference type="eggNOG" id="COG1961">
    <property type="taxonomic scope" value="Bacteria"/>
</dbReference>
<evidence type="ECO:0000256" key="2">
    <source>
        <dbReference type="ARBA" id="ARBA00023125"/>
    </source>
</evidence>
<dbReference type="InterPro" id="IPR050639">
    <property type="entry name" value="SSR_resolvase"/>
</dbReference>
<keyword evidence="1" id="KW-0229">DNA integration</keyword>
<feature type="domain" description="Resolvase/invertase-type recombinase catalytic" evidence="7">
    <location>
        <begin position="11"/>
        <end position="166"/>
    </location>
</feature>
<feature type="region of interest" description="Disordered" evidence="6">
    <location>
        <begin position="522"/>
        <end position="543"/>
    </location>
</feature>
<gene>
    <name evidence="9" type="ordered locus">Namu_2057</name>
</gene>
<evidence type="ECO:0000256" key="1">
    <source>
        <dbReference type="ARBA" id="ARBA00022908"/>
    </source>
</evidence>
<proteinExistence type="predicted"/>
<dbReference type="InterPro" id="IPR038109">
    <property type="entry name" value="DNA_bind_recomb_sf"/>
</dbReference>
<dbReference type="Pfam" id="PF00239">
    <property type="entry name" value="Resolvase"/>
    <property type="match status" value="1"/>
</dbReference>
<keyword evidence="2" id="KW-0238">DNA-binding</keyword>